<reference evidence="2" key="1">
    <citation type="submission" date="2023-12" db="EMBL/GenBank/DDBJ databases">
        <title>Genome assembly of Anisodus tanguticus.</title>
        <authorList>
            <person name="Wang Y.-J."/>
        </authorList>
    </citation>
    <scope>NUCLEOTIDE SEQUENCE</scope>
    <source>
        <strain evidence="2">KB-2021</strain>
        <tissue evidence="2">Leaf</tissue>
    </source>
</reference>
<dbReference type="GO" id="GO:0140359">
    <property type="term" value="F:ABC-type transporter activity"/>
    <property type="evidence" value="ECO:0007669"/>
    <property type="project" value="InterPro"/>
</dbReference>
<gene>
    <name evidence="2" type="ORF">RND71_005234</name>
</gene>
<dbReference type="InterPro" id="IPR056788">
    <property type="entry name" value="ABCA2/9/11_C"/>
</dbReference>
<sequence>MAKGRLRCIGTSIRLKSKFGTGFIASVGFSSETSQPEAVKHFFKSEFFTELQARESEFGINDIQLGLTTLEEVFMNIAKQAELETAIAEGKFTTLTLSSGTSLEVSQLSESVFILHSGKKFNLNSW</sequence>
<keyword evidence="3" id="KW-1185">Reference proteome</keyword>
<evidence type="ECO:0000313" key="3">
    <source>
        <dbReference type="Proteomes" id="UP001291623"/>
    </source>
</evidence>
<dbReference type="PANTHER" id="PTHR19229">
    <property type="entry name" value="ATP-BINDING CASSETTE TRANSPORTER SUBFAMILY A ABCA"/>
    <property type="match status" value="1"/>
</dbReference>
<proteinExistence type="predicted"/>
<dbReference type="InterPro" id="IPR026082">
    <property type="entry name" value="ABCA"/>
</dbReference>
<comment type="caution">
    <text evidence="2">The sequence shown here is derived from an EMBL/GenBank/DDBJ whole genome shotgun (WGS) entry which is preliminary data.</text>
</comment>
<dbReference type="Proteomes" id="UP001291623">
    <property type="component" value="Unassembled WGS sequence"/>
</dbReference>
<dbReference type="PANTHER" id="PTHR19229:SF218">
    <property type="entry name" value="ABC TRANSPORTER A FAMILY MEMBER 2-LIKE ISOFORM X1"/>
    <property type="match status" value="1"/>
</dbReference>
<protein>
    <recommendedName>
        <fullName evidence="1">ABC transporter A family member 2/9/11 C-terminal domain-containing protein</fullName>
    </recommendedName>
</protein>
<dbReference type="EMBL" id="JAVYJV010000003">
    <property type="protein sequence ID" value="KAK4374557.1"/>
    <property type="molecule type" value="Genomic_DNA"/>
</dbReference>
<dbReference type="GO" id="GO:0005319">
    <property type="term" value="F:lipid transporter activity"/>
    <property type="evidence" value="ECO:0007669"/>
    <property type="project" value="TreeGrafter"/>
</dbReference>
<organism evidence="2 3">
    <name type="scientific">Anisodus tanguticus</name>
    <dbReference type="NCBI Taxonomy" id="243964"/>
    <lineage>
        <taxon>Eukaryota</taxon>
        <taxon>Viridiplantae</taxon>
        <taxon>Streptophyta</taxon>
        <taxon>Embryophyta</taxon>
        <taxon>Tracheophyta</taxon>
        <taxon>Spermatophyta</taxon>
        <taxon>Magnoliopsida</taxon>
        <taxon>eudicotyledons</taxon>
        <taxon>Gunneridae</taxon>
        <taxon>Pentapetalae</taxon>
        <taxon>asterids</taxon>
        <taxon>lamiids</taxon>
        <taxon>Solanales</taxon>
        <taxon>Solanaceae</taxon>
        <taxon>Solanoideae</taxon>
        <taxon>Hyoscyameae</taxon>
        <taxon>Anisodus</taxon>
    </lineage>
</organism>
<dbReference type="AlphaFoldDB" id="A0AAE1VMG6"/>
<dbReference type="GO" id="GO:0016020">
    <property type="term" value="C:membrane"/>
    <property type="evidence" value="ECO:0007669"/>
    <property type="project" value="InterPro"/>
</dbReference>
<accession>A0AAE1VMG6</accession>
<dbReference type="Pfam" id="PF25158">
    <property type="entry name" value="ABCA11_C"/>
    <property type="match status" value="1"/>
</dbReference>
<evidence type="ECO:0000259" key="1">
    <source>
        <dbReference type="Pfam" id="PF25158"/>
    </source>
</evidence>
<feature type="domain" description="ABC transporter A family member 2/9/11 C-terminal" evidence="1">
    <location>
        <begin position="73"/>
        <end position="114"/>
    </location>
</feature>
<evidence type="ECO:0000313" key="2">
    <source>
        <dbReference type="EMBL" id="KAK4374557.1"/>
    </source>
</evidence>
<name>A0AAE1VMG6_9SOLA</name>